<proteinExistence type="predicted"/>
<organism evidence="3 4">
    <name type="scientific">Hibiscus syriacus</name>
    <name type="common">Rose of Sharon</name>
    <dbReference type="NCBI Taxonomy" id="106335"/>
    <lineage>
        <taxon>Eukaryota</taxon>
        <taxon>Viridiplantae</taxon>
        <taxon>Streptophyta</taxon>
        <taxon>Embryophyta</taxon>
        <taxon>Tracheophyta</taxon>
        <taxon>Spermatophyta</taxon>
        <taxon>Magnoliopsida</taxon>
        <taxon>eudicotyledons</taxon>
        <taxon>Gunneridae</taxon>
        <taxon>Pentapetalae</taxon>
        <taxon>rosids</taxon>
        <taxon>malvids</taxon>
        <taxon>Malvales</taxon>
        <taxon>Malvaceae</taxon>
        <taxon>Malvoideae</taxon>
        <taxon>Hibiscus</taxon>
    </lineage>
</organism>
<dbReference type="InterPro" id="IPR014002">
    <property type="entry name" value="Agenet_dom_plant"/>
</dbReference>
<feature type="compositionally biased region" description="Polar residues" evidence="1">
    <location>
        <begin position="20"/>
        <end position="30"/>
    </location>
</feature>
<dbReference type="SMART" id="SM00743">
    <property type="entry name" value="Agenet"/>
    <property type="match status" value="4"/>
</dbReference>
<evidence type="ECO:0000313" key="3">
    <source>
        <dbReference type="EMBL" id="KAE8710527.1"/>
    </source>
</evidence>
<dbReference type="PANTHER" id="PTHR31917">
    <property type="entry name" value="AGENET DOMAIN-CONTAINING PROTEIN-RELATED"/>
    <property type="match status" value="1"/>
</dbReference>
<dbReference type="AlphaFoldDB" id="A0A6A3B4B7"/>
<keyword evidence="3" id="KW-0575">Peroxidase</keyword>
<gene>
    <name evidence="3" type="ORF">F3Y22_tig00110321pilonHSYRG00333</name>
</gene>
<dbReference type="PANTHER" id="PTHR31917:SF80">
    <property type="entry name" value="AGENET DOMAIN-CONTAINING PROTEIN-RELATED"/>
    <property type="match status" value="1"/>
</dbReference>
<feature type="domain" description="Agenet" evidence="2">
    <location>
        <begin position="16"/>
        <end position="89"/>
    </location>
</feature>
<evidence type="ECO:0000256" key="1">
    <source>
        <dbReference type="SAM" id="MobiDB-lite"/>
    </source>
</evidence>
<feature type="region of interest" description="Disordered" evidence="1">
    <location>
        <begin position="1"/>
        <end position="32"/>
    </location>
</feature>
<dbReference type="Proteomes" id="UP000436088">
    <property type="component" value="Unassembled WGS sequence"/>
</dbReference>
<feature type="region of interest" description="Disordered" evidence="1">
    <location>
        <begin position="178"/>
        <end position="206"/>
    </location>
</feature>
<feature type="domain" description="Agenet" evidence="2">
    <location>
        <begin position="91"/>
        <end position="147"/>
    </location>
</feature>
<reference evidence="3" key="1">
    <citation type="submission" date="2019-09" db="EMBL/GenBank/DDBJ databases">
        <title>Draft genome information of white flower Hibiscus syriacus.</title>
        <authorList>
            <person name="Kim Y.-M."/>
        </authorList>
    </citation>
    <scope>NUCLEOTIDE SEQUENCE [LARGE SCALE GENOMIC DNA]</scope>
    <source>
        <strain evidence="3">YM2019G1</strain>
    </source>
</reference>
<dbReference type="EMBL" id="VEPZ02000929">
    <property type="protein sequence ID" value="KAE8710527.1"/>
    <property type="molecule type" value="Genomic_DNA"/>
</dbReference>
<dbReference type="InterPro" id="IPR008395">
    <property type="entry name" value="Agenet-like_dom"/>
</dbReference>
<dbReference type="CDD" id="cd20405">
    <property type="entry name" value="Tudor_Agenet_AtDUF_rpt1_3"/>
    <property type="match status" value="2"/>
</dbReference>
<feature type="compositionally biased region" description="Basic and acidic residues" evidence="1">
    <location>
        <begin position="178"/>
        <end position="198"/>
    </location>
</feature>
<keyword evidence="4" id="KW-1185">Reference proteome</keyword>
<dbReference type="CDD" id="cd20406">
    <property type="entry name" value="Tudor_Agenet_AtDUF_rpt2_4"/>
    <property type="match status" value="2"/>
</dbReference>
<dbReference type="GO" id="GO:0004601">
    <property type="term" value="F:peroxidase activity"/>
    <property type="evidence" value="ECO:0007669"/>
    <property type="project" value="UniProtKB-KW"/>
</dbReference>
<feature type="domain" description="Agenet" evidence="2">
    <location>
        <begin position="345"/>
        <end position="404"/>
    </location>
</feature>
<sequence length="413" mass="47461">MSKRKPTRAPATDDPPHLQPGSQIEISSNDPGFRGSWYTGVVIKRTPSKKPNNKFVVEYTHLFEDEAGTKPLRETADAVDLRPPAPREKVRKFKFSEEVDAFHNDGWWEGVITKELENGRFHVYFKRSKEQLEFGEDHLRLHREWIEGTWTPPLQEDKQVKESNEAVTEGKMEYDKVVARGKLESDNTGSKKKDDNSASKKKLKPDLAELECDNTASKKKGDNTTSKKKLKSDLAELQCDNTASKKKGDNTKSKKKLKSDLAANGRKFESNKITKYREGECVEVTSDEDGFEGAWFTGTIVKAVGKHRYLVQYDCLRTDDDTDFLKEEFDALHIRPCPPEIFMADAFQKLDEVDAFYLDGWWVGVISKVINSVSETKYEVYFKATQEEMKFKHAELRMHQDWINEKWVTASKV</sequence>
<evidence type="ECO:0000259" key="2">
    <source>
        <dbReference type="SMART" id="SM00743"/>
    </source>
</evidence>
<comment type="caution">
    <text evidence="3">The sequence shown here is derived from an EMBL/GenBank/DDBJ whole genome shotgun (WGS) entry which is preliminary data.</text>
</comment>
<dbReference type="Pfam" id="PF05641">
    <property type="entry name" value="Agenet"/>
    <property type="match status" value="3"/>
</dbReference>
<name>A0A6A3B4B7_HIBSY</name>
<feature type="domain" description="Agenet" evidence="2">
    <location>
        <begin position="274"/>
        <end position="342"/>
    </location>
</feature>
<evidence type="ECO:0000313" key="4">
    <source>
        <dbReference type="Proteomes" id="UP000436088"/>
    </source>
</evidence>
<protein>
    <submittedName>
        <fullName evidence="3">Peroxidase 31, putative isoform 1</fullName>
    </submittedName>
</protein>
<accession>A0A6A3B4B7</accession>
<keyword evidence="3" id="KW-0560">Oxidoreductase</keyword>